<name>I0GSC6_SELRL</name>
<dbReference type="KEGG" id="sri:SELR_19550"/>
<evidence type="ECO:0000259" key="1">
    <source>
        <dbReference type="Pfam" id="PF13588"/>
    </source>
</evidence>
<accession>I0GSC6</accession>
<proteinExistence type="predicted"/>
<dbReference type="PIRSF" id="PIRSF035009">
    <property type="entry name" value="UCP035009_HSDR_N"/>
    <property type="match status" value="1"/>
</dbReference>
<dbReference type="OrthoDB" id="9148007at2"/>
<protein>
    <recommendedName>
        <fullName evidence="1">Type I restriction enzyme R protein N-terminal domain-containing protein</fullName>
    </recommendedName>
</protein>
<dbReference type="HOGENOM" id="CLU_045501_0_0_9"/>
<dbReference type="EMBL" id="AP012292">
    <property type="protein sequence ID" value="BAL83663.1"/>
    <property type="molecule type" value="Genomic_DNA"/>
</dbReference>
<dbReference type="InterPro" id="IPR029464">
    <property type="entry name" value="HSDR_N"/>
</dbReference>
<organism evidence="2 3">
    <name type="scientific">Selenomonas ruminantium subsp. lactilytica (strain NBRC 103574 / TAM6421)</name>
    <dbReference type="NCBI Taxonomy" id="927704"/>
    <lineage>
        <taxon>Bacteria</taxon>
        <taxon>Bacillati</taxon>
        <taxon>Bacillota</taxon>
        <taxon>Negativicutes</taxon>
        <taxon>Selenomonadales</taxon>
        <taxon>Selenomonadaceae</taxon>
        <taxon>Selenomonas</taxon>
    </lineage>
</organism>
<evidence type="ECO:0000313" key="3">
    <source>
        <dbReference type="Proteomes" id="UP000007887"/>
    </source>
</evidence>
<dbReference type="Proteomes" id="UP000007887">
    <property type="component" value="Chromosome"/>
</dbReference>
<sequence>MDFIDKIKQFSARINTMKDNISTEEATKTSMIMPFFQILGYDVFNPLEFVPEYTADFGIKKGEKVDYAIMGEDNQPLILIEAKWCGEPLDKHSSQLFRYFSTTPAKFGILTNGIIYRFYTDLDESNKMDDRPFLEFDILNIKEPLIPELKKFQKQAFDIEAITNSASELKYSSQIRQIFNEQLANPDDVFVKYILSKVYDGLKTQKVIDSFRPIVKKAFAQFVNEMINDRLKTALKTEGEKQIEDEQTDESISNELIEKSKIITTKEEVESFFIIKTLLHSSLEGHEITYKDTETYFSILIDNNTRKWICRLYLSEKRKFFVTPDKEKYQLDSIDGLYNYKDQLIKIAARYIKVNEESN</sequence>
<dbReference type="InterPro" id="IPR017035">
    <property type="entry name" value="UCP035009_HsdR_All3000-type"/>
</dbReference>
<dbReference type="AlphaFoldDB" id="I0GSC6"/>
<evidence type="ECO:0000313" key="2">
    <source>
        <dbReference type="EMBL" id="BAL83663.1"/>
    </source>
</evidence>
<feature type="domain" description="Type I restriction enzyme R protein N-terminal" evidence="1">
    <location>
        <begin position="30"/>
        <end position="120"/>
    </location>
</feature>
<dbReference type="eggNOG" id="COG4748">
    <property type="taxonomic scope" value="Bacteria"/>
</dbReference>
<gene>
    <name evidence="2" type="ordered locus">SELR_19550</name>
</gene>
<reference evidence="2 3" key="1">
    <citation type="submission" date="2011-10" db="EMBL/GenBank/DDBJ databases">
        <title>Whole genome sequence of Selenomonas ruminantium subsp. lactilytica TAM6421.</title>
        <authorList>
            <person name="Oguchi A."/>
            <person name="Ankai A."/>
            <person name="Kaneko J."/>
            <person name="Yamada-Narita S."/>
            <person name="Fukui S."/>
            <person name="Takahashi M."/>
            <person name="Onodera T."/>
            <person name="Kojima S."/>
            <person name="Fushimi T."/>
            <person name="Abe N."/>
            <person name="Kamio Y."/>
            <person name="Yamazaki S."/>
            <person name="Fujita N."/>
        </authorList>
    </citation>
    <scope>NUCLEOTIDE SEQUENCE [LARGE SCALE GENOMIC DNA]</scope>
    <source>
        <strain evidence="3">NBRC 103574 / TAM6421</strain>
    </source>
</reference>
<dbReference type="Pfam" id="PF13588">
    <property type="entry name" value="HSDR_N_2"/>
    <property type="match status" value="1"/>
</dbReference>
<dbReference type="RefSeq" id="WP_014425094.1">
    <property type="nucleotide sequence ID" value="NC_017068.1"/>
</dbReference>
<dbReference type="PATRIC" id="fig|927704.6.peg.2029"/>
<dbReference type="Gene3D" id="3.90.1570.30">
    <property type="match status" value="1"/>
</dbReference>